<evidence type="ECO:0000313" key="3">
    <source>
        <dbReference type="Proteomes" id="UP001054945"/>
    </source>
</evidence>
<comment type="caution">
    <text evidence="2">The sequence shown here is derived from an EMBL/GenBank/DDBJ whole genome shotgun (WGS) entry which is preliminary data.</text>
</comment>
<gene>
    <name evidence="2" type="ORF">CEXT_498231</name>
</gene>
<reference evidence="2 3" key="1">
    <citation type="submission" date="2021-06" db="EMBL/GenBank/DDBJ databases">
        <title>Caerostris extrusa draft genome.</title>
        <authorList>
            <person name="Kono N."/>
            <person name="Arakawa K."/>
        </authorList>
    </citation>
    <scope>NUCLEOTIDE SEQUENCE [LARGE SCALE GENOMIC DNA]</scope>
</reference>
<dbReference type="Proteomes" id="UP001054945">
    <property type="component" value="Unassembled WGS sequence"/>
</dbReference>
<keyword evidence="3" id="KW-1185">Reference proteome</keyword>
<accession>A0AAV4XRM6</accession>
<feature type="region of interest" description="Disordered" evidence="1">
    <location>
        <begin position="1"/>
        <end position="53"/>
    </location>
</feature>
<dbReference type="EMBL" id="BPLR01000763">
    <property type="protein sequence ID" value="GIY97288.1"/>
    <property type="molecule type" value="Genomic_DNA"/>
</dbReference>
<evidence type="ECO:0000313" key="2">
    <source>
        <dbReference type="EMBL" id="GIY97288.1"/>
    </source>
</evidence>
<dbReference type="AlphaFoldDB" id="A0AAV4XRM6"/>
<name>A0AAV4XRM6_CAEEX</name>
<sequence length="150" mass="17141">MRAHKPVWERPETAQAARAQGGPPVRKNPGRQRPTPQLLWELPALPPKPPSKQLRIKNWDEEDACGCCASFESEEQFESRFVCVRRMRAHKPFRERPEAAQVARAQGGPPVRENPGRQRPTPRLLWGSSCFAAKTPSKQLRIKNWDEEDA</sequence>
<protein>
    <submittedName>
        <fullName evidence="2">Uncharacterized protein</fullName>
    </submittedName>
</protein>
<feature type="region of interest" description="Disordered" evidence="1">
    <location>
        <begin position="93"/>
        <end position="128"/>
    </location>
</feature>
<organism evidence="2 3">
    <name type="scientific">Caerostris extrusa</name>
    <name type="common">Bark spider</name>
    <name type="synonym">Caerostris bankana</name>
    <dbReference type="NCBI Taxonomy" id="172846"/>
    <lineage>
        <taxon>Eukaryota</taxon>
        <taxon>Metazoa</taxon>
        <taxon>Ecdysozoa</taxon>
        <taxon>Arthropoda</taxon>
        <taxon>Chelicerata</taxon>
        <taxon>Arachnida</taxon>
        <taxon>Araneae</taxon>
        <taxon>Araneomorphae</taxon>
        <taxon>Entelegynae</taxon>
        <taxon>Araneoidea</taxon>
        <taxon>Araneidae</taxon>
        <taxon>Caerostris</taxon>
    </lineage>
</organism>
<feature type="compositionally biased region" description="Basic and acidic residues" evidence="1">
    <location>
        <begin position="1"/>
        <end position="12"/>
    </location>
</feature>
<evidence type="ECO:0000256" key="1">
    <source>
        <dbReference type="SAM" id="MobiDB-lite"/>
    </source>
</evidence>
<proteinExistence type="predicted"/>